<dbReference type="InterPro" id="IPR043993">
    <property type="entry name" value="T4SS_pilin"/>
</dbReference>
<protein>
    <recommendedName>
        <fullName evidence="5">DUF4190 domain-containing protein</fullName>
    </recommendedName>
</protein>
<evidence type="ECO:0000256" key="2">
    <source>
        <dbReference type="SAM" id="SignalP"/>
    </source>
</evidence>
<sequence length="184" mass="18851">MFSGRKILQIKSLLAVTVVSVACLLPLTASAICAVNWGEACATITCPGVAASMPCGPVGAERPGTCNTVGENLICVEPTATTDADAPPAAPPANYDLVNPLGEDVSLQEVFARILTFFTAISGSLALLMFVYGGVMWLTSGGETGRIETGKKAITWSVIGLLVIFGSYAVLRALFVALGGGGIL</sequence>
<accession>A0A1F7WCW8</accession>
<feature type="transmembrane region" description="Helical" evidence="1">
    <location>
        <begin position="110"/>
        <end position="132"/>
    </location>
</feature>
<keyword evidence="1" id="KW-0812">Transmembrane</keyword>
<evidence type="ECO:0000313" key="4">
    <source>
        <dbReference type="Proteomes" id="UP000176988"/>
    </source>
</evidence>
<dbReference type="Proteomes" id="UP000176988">
    <property type="component" value="Unassembled WGS sequence"/>
</dbReference>
<dbReference type="EMBL" id="MGFG01000027">
    <property type="protein sequence ID" value="OGM00671.1"/>
    <property type="molecule type" value="Genomic_DNA"/>
</dbReference>
<name>A0A1F7WCW8_9BACT</name>
<reference evidence="3 4" key="1">
    <citation type="journal article" date="2016" name="Nat. Commun.">
        <title>Thousands of microbial genomes shed light on interconnected biogeochemical processes in an aquifer system.</title>
        <authorList>
            <person name="Anantharaman K."/>
            <person name="Brown C.T."/>
            <person name="Hug L.A."/>
            <person name="Sharon I."/>
            <person name="Castelle C.J."/>
            <person name="Probst A.J."/>
            <person name="Thomas B.C."/>
            <person name="Singh A."/>
            <person name="Wilkins M.J."/>
            <person name="Karaoz U."/>
            <person name="Brodie E.L."/>
            <person name="Williams K.H."/>
            <person name="Hubbard S.S."/>
            <person name="Banfield J.F."/>
        </authorList>
    </citation>
    <scope>NUCLEOTIDE SEQUENCE [LARGE SCALE GENOMIC DNA]</scope>
</reference>
<dbReference type="PROSITE" id="PS51257">
    <property type="entry name" value="PROKAR_LIPOPROTEIN"/>
    <property type="match status" value="1"/>
</dbReference>
<comment type="caution">
    <text evidence="3">The sequence shown here is derived from an EMBL/GenBank/DDBJ whole genome shotgun (WGS) entry which is preliminary data.</text>
</comment>
<keyword evidence="1" id="KW-1133">Transmembrane helix</keyword>
<keyword evidence="2" id="KW-0732">Signal</keyword>
<dbReference type="AlphaFoldDB" id="A0A1F7WCW8"/>
<organism evidence="3 4">
    <name type="scientific">Candidatus Uhrbacteria bacterium RIFOXYC2_FULL_47_19</name>
    <dbReference type="NCBI Taxonomy" id="1802424"/>
    <lineage>
        <taxon>Bacteria</taxon>
        <taxon>Candidatus Uhriibacteriota</taxon>
    </lineage>
</organism>
<evidence type="ECO:0000256" key="1">
    <source>
        <dbReference type="SAM" id="Phobius"/>
    </source>
</evidence>
<dbReference type="STRING" id="1802424.A2480_01025"/>
<keyword evidence="1" id="KW-0472">Membrane</keyword>
<evidence type="ECO:0000313" key="3">
    <source>
        <dbReference type="EMBL" id="OGM00671.1"/>
    </source>
</evidence>
<proteinExistence type="predicted"/>
<evidence type="ECO:0008006" key="5">
    <source>
        <dbReference type="Google" id="ProtNLM"/>
    </source>
</evidence>
<feature type="transmembrane region" description="Helical" evidence="1">
    <location>
        <begin position="153"/>
        <end position="178"/>
    </location>
</feature>
<feature type="chain" id="PRO_5009533372" description="DUF4190 domain-containing protein" evidence="2">
    <location>
        <begin position="32"/>
        <end position="184"/>
    </location>
</feature>
<dbReference type="Pfam" id="PF18895">
    <property type="entry name" value="T4SS_pilin"/>
    <property type="match status" value="1"/>
</dbReference>
<feature type="signal peptide" evidence="2">
    <location>
        <begin position="1"/>
        <end position="31"/>
    </location>
</feature>
<gene>
    <name evidence="3" type="ORF">A2480_01025</name>
</gene>